<dbReference type="EMBL" id="CP047045">
    <property type="protein sequence ID" value="QGZ94163.1"/>
    <property type="molecule type" value="Genomic_DNA"/>
</dbReference>
<dbReference type="KEGG" id="tsv:DSM104635_00979"/>
<dbReference type="AlphaFoldDB" id="A0A6I6MSN8"/>
<name>A0A6I6MSN8_9CAUL</name>
<proteinExistence type="predicted"/>
<evidence type="ECO:0000313" key="2">
    <source>
        <dbReference type="EMBL" id="QGZ94163.1"/>
    </source>
</evidence>
<sequence length="139" mass="14883">MLTKLIAAIASLGFAALIAAPAAAQIDRSPGAMVGHWTGVIAENGDIPQYTLSVHINLDRDGDPVGKVEYDAFPCAGVWTDARRQGERWTLQETITEDVDRCAVHVVITIEQQSANSLEVSLQPVGNDGSPSTGMLQRR</sequence>
<organism evidence="2 3">
    <name type="scientific">Terricaulis silvestris</name>
    <dbReference type="NCBI Taxonomy" id="2686094"/>
    <lineage>
        <taxon>Bacteria</taxon>
        <taxon>Pseudomonadati</taxon>
        <taxon>Pseudomonadota</taxon>
        <taxon>Alphaproteobacteria</taxon>
        <taxon>Caulobacterales</taxon>
        <taxon>Caulobacteraceae</taxon>
        <taxon>Terricaulis</taxon>
    </lineage>
</organism>
<accession>A0A6I6MSN8</accession>
<keyword evidence="1" id="KW-0732">Signal</keyword>
<reference evidence="3" key="1">
    <citation type="submission" date="2019-12" db="EMBL/GenBank/DDBJ databases">
        <title>Complete genome of Terracaulis silvestris 0127_4.</title>
        <authorList>
            <person name="Vieira S."/>
            <person name="Riedel T."/>
            <person name="Sproer C."/>
            <person name="Pascual J."/>
            <person name="Boedeker C."/>
            <person name="Overmann J."/>
        </authorList>
    </citation>
    <scope>NUCLEOTIDE SEQUENCE [LARGE SCALE GENOMIC DNA]</scope>
    <source>
        <strain evidence="3">0127_4</strain>
    </source>
</reference>
<dbReference type="RefSeq" id="WP_158765123.1">
    <property type="nucleotide sequence ID" value="NZ_CP047045.1"/>
</dbReference>
<gene>
    <name evidence="2" type="ORF">DSM104635_00979</name>
</gene>
<feature type="chain" id="PRO_5026190087" evidence="1">
    <location>
        <begin position="25"/>
        <end position="139"/>
    </location>
</feature>
<evidence type="ECO:0000256" key="1">
    <source>
        <dbReference type="SAM" id="SignalP"/>
    </source>
</evidence>
<evidence type="ECO:0000313" key="3">
    <source>
        <dbReference type="Proteomes" id="UP000431269"/>
    </source>
</evidence>
<dbReference type="Proteomes" id="UP000431269">
    <property type="component" value="Chromosome"/>
</dbReference>
<feature type="signal peptide" evidence="1">
    <location>
        <begin position="1"/>
        <end position="24"/>
    </location>
</feature>
<keyword evidence="3" id="KW-1185">Reference proteome</keyword>
<protein>
    <submittedName>
        <fullName evidence="2">Uncharacterized protein</fullName>
    </submittedName>
</protein>